<accession>A0A6M5UBW8</accession>
<feature type="active site" evidence="7">
    <location>
        <position position="268"/>
    </location>
</feature>
<proteinExistence type="inferred from homology"/>
<dbReference type="GO" id="GO:0006099">
    <property type="term" value="P:tricarboxylic acid cycle"/>
    <property type="evidence" value="ECO:0007669"/>
    <property type="project" value="UniProtKB-UniPathway"/>
</dbReference>
<evidence type="ECO:0000313" key="9">
    <source>
        <dbReference type="EMBL" id="QJW35730.1"/>
    </source>
</evidence>
<dbReference type="NCBIfam" id="NF010636">
    <property type="entry name" value="PRK14033.1"/>
    <property type="match status" value="1"/>
</dbReference>
<dbReference type="InterPro" id="IPR016142">
    <property type="entry name" value="Citrate_synth-like_lrg_a-sub"/>
</dbReference>
<evidence type="ECO:0000256" key="4">
    <source>
        <dbReference type="ARBA" id="ARBA00022679"/>
    </source>
</evidence>
<dbReference type="InterPro" id="IPR016143">
    <property type="entry name" value="Citrate_synth-like_sm_a-sub"/>
</dbReference>
<evidence type="ECO:0000256" key="3">
    <source>
        <dbReference type="ARBA" id="ARBA00022532"/>
    </source>
</evidence>
<comment type="similarity">
    <text evidence="2 6 8">Belongs to the citrate synthase family.</text>
</comment>
<dbReference type="PANTHER" id="PTHR11739">
    <property type="entry name" value="CITRATE SYNTHASE"/>
    <property type="match status" value="1"/>
</dbReference>
<dbReference type="InterPro" id="IPR002020">
    <property type="entry name" value="Citrate_synthase"/>
</dbReference>
<dbReference type="UniPathway" id="UPA00223"/>
<dbReference type="PANTHER" id="PTHR11739:SF4">
    <property type="entry name" value="CITRATE SYNTHASE, PEROXISOMAL"/>
    <property type="match status" value="1"/>
</dbReference>
<dbReference type="RefSeq" id="WP_154797860.1">
    <property type="nucleotide sequence ID" value="NZ_CP052757.1"/>
</dbReference>
<dbReference type="InterPro" id="IPR036969">
    <property type="entry name" value="Citrate_synthase_sf"/>
</dbReference>
<sequence>MTTSPTTTEGPEIRKGLAGVVVDVTAISKVNPDTNSLLYRGYPVQDLAARRSFEEVAYLLWHGELPTPEQLAEQIAVERAHRALPGNVRNAILELPTTCHPMDVVRTAISQLGAHDPDAEDSSPEAEQSKAVRLWAVLPAAVALDQRRRRGQQIVEPRDDLTYAENFLWMTFGEEPEPAVVRAFEVSMVLYAEHSFNASTFTARVITSTLSDLHSAVTGAVGALKGPLHGGANEAVMATFAEIGTADRAAAWLDDALAHKRKIMGFGHRVYKHGDSRVPTMRATLDDLVAHYGRQDLLDLYVALEVAMTERKNILPNLDYPAGPAYHLMGFDTPMFTPLFVASRVVGWTAHVMEQRAANALIRPLSEYVGPHQRDLPCPPASA</sequence>
<organism evidence="9 10">
    <name type="scientific">Cellulosimicrobium protaetiae</name>
    <dbReference type="NCBI Taxonomy" id="2587808"/>
    <lineage>
        <taxon>Bacteria</taxon>
        <taxon>Bacillati</taxon>
        <taxon>Actinomycetota</taxon>
        <taxon>Actinomycetes</taxon>
        <taxon>Micrococcales</taxon>
        <taxon>Promicromonosporaceae</taxon>
        <taxon>Cellulosimicrobium</taxon>
    </lineage>
</organism>
<reference evidence="9 10" key="1">
    <citation type="journal article" date="2022" name="Int. J. Syst. Evol. Microbiol.">
        <title>Cellulosimicrobium protaetiae sp. nov., isolated from the gut of the larva of Protaetia brevitarsis seulensis.</title>
        <authorList>
            <person name="Le Han H."/>
            <person name="Nguyen T.T.H."/>
            <person name="Li Z."/>
            <person name="Shin N.R."/>
            <person name="Kim S.G."/>
        </authorList>
    </citation>
    <scope>NUCLEOTIDE SEQUENCE [LARGE SCALE GENOMIC DNA]</scope>
    <source>
        <strain evidence="9 10">BI34</strain>
    </source>
</reference>
<evidence type="ECO:0000256" key="6">
    <source>
        <dbReference type="PIRNR" id="PIRNR001369"/>
    </source>
</evidence>
<evidence type="ECO:0000256" key="5">
    <source>
        <dbReference type="ARBA" id="ARBA00049288"/>
    </source>
</evidence>
<feature type="active site" evidence="7">
    <location>
        <position position="319"/>
    </location>
</feature>
<comment type="catalytic activity">
    <reaction evidence="5">
        <text>oxaloacetate + acetyl-CoA + H2O = citrate + CoA + H(+)</text>
        <dbReference type="Rhea" id="RHEA:16845"/>
        <dbReference type="ChEBI" id="CHEBI:15377"/>
        <dbReference type="ChEBI" id="CHEBI:15378"/>
        <dbReference type="ChEBI" id="CHEBI:16452"/>
        <dbReference type="ChEBI" id="CHEBI:16947"/>
        <dbReference type="ChEBI" id="CHEBI:57287"/>
        <dbReference type="ChEBI" id="CHEBI:57288"/>
        <dbReference type="EC" id="2.3.3.16"/>
    </reaction>
</comment>
<dbReference type="InterPro" id="IPR019810">
    <property type="entry name" value="Citrate_synthase_AS"/>
</dbReference>
<dbReference type="KEGG" id="cprt:FIC82_005460"/>
<keyword evidence="10" id="KW-1185">Reference proteome</keyword>
<evidence type="ECO:0000256" key="7">
    <source>
        <dbReference type="PIRSR" id="PIRSR001369-1"/>
    </source>
</evidence>
<dbReference type="InterPro" id="IPR011278">
    <property type="entry name" value="2-MeCitrate/Citrate_synth_II"/>
</dbReference>
<keyword evidence="3" id="KW-0816">Tricarboxylic acid cycle</keyword>
<evidence type="ECO:0000256" key="8">
    <source>
        <dbReference type="RuleBase" id="RU003406"/>
    </source>
</evidence>
<protein>
    <recommendedName>
        <fullName evidence="6">Citrate synthase</fullName>
    </recommendedName>
</protein>
<evidence type="ECO:0000256" key="1">
    <source>
        <dbReference type="ARBA" id="ARBA00005163"/>
    </source>
</evidence>
<dbReference type="AlphaFoldDB" id="A0A6M5UBW8"/>
<gene>
    <name evidence="9" type="ORF">FIC82_005460</name>
</gene>
<keyword evidence="9" id="KW-0012">Acyltransferase</keyword>
<dbReference type="Gene3D" id="1.10.580.10">
    <property type="entry name" value="Citrate Synthase, domain 1"/>
    <property type="match status" value="1"/>
</dbReference>
<dbReference type="EMBL" id="CP052757">
    <property type="protein sequence ID" value="QJW35730.1"/>
    <property type="molecule type" value="Genomic_DNA"/>
</dbReference>
<keyword evidence="4 6" id="KW-0808">Transferase</keyword>
<dbReference type="InterPro" id="IPR024176">
    <property type="entry name" value="Citrate_synthase_bac-typ"/>
</dbReference>
<dbReference type="Proteomes" id="UP000451354">
    <property type="component" value="Chromosome"/>
</dbReference>
<name>A0A6M5UBW8_9MICO</name>
<dbReference type="Pfam" id="PF00285">
    <property type="entry name" value="Citrate_synt"/>
    <property type="match status" value="1"/>
</dbReference>
<dbReference type="GO" id="GO:0036440">
    <property type="term" value="F:citrate synthase activity"/>
    <property type="evidence" value="ECO:0007669"/>
    <property type="project" value="UniProtKB-EC"/>
</dbReference>
<dbReference type="NCBIfam" id="TIGR01800">
    <property type="entry name" value="cit_synth_II"/>
    <property type="match status" value="1"/>
</dbReference>
<dbReference type="PRINTS" id="PR00143">
    <property type="entry name" value="CITRTSNTHASE"/>
</dbReference>
<evidence type="ECO:0000313" key="10">
    <source>
        <dbReference type="Proteomes" id="UP000451354"/>
    </source>
</evidence>
<comment type="pathway">
    <text evidence="1">Carbohydrate metabolism; tricarboxylic acid cycle.</text>
</comment>
<dbReference type="Gene3D" id="1.10.230.10">
    <property type="entry name" value="Cytochrome P450-Terp, domain 2"/>
    <property type="match status" value="1"/>
</dbReference>
<dbReference type="GO" id="GO:0005975">
    <property type="term" value="P:carbohydrate metabolic process"/>
    <property type="evidence" value="ECO:0007669"/>
    <property type="project" value="TreeGrafter"/>
</dbReference>
<dbReference type="PROSITE" id="PS00480">
    <property type="entry name" value="CITRATE_SYNTHASE"/>
    <property type="match status" value="1"/>
</dbReference>
<dbReference type="SUPFAM" id="SSF48256">
    <property type="entry name" value="Citrate synthase"/>
    <property type="match status" value="1"/>
</dbReference>
<dbReference type="OrthoDB" id="9800864at2"/>
<evidence type="ECO:0000256" key="2">
    <source>
        <dbReference type="ARBA" id="ARBA00010566"/>
    </source>
</evidence>
<dbReference type="GO" id="GO:0005829">
    <property type="term" value="C:cytosol"/>
    <property type="evidence" value="ECO:0007669"/>
    <property type="project" value="TreeGrafter"/>
</dbReference>
<dbReference type="PIRSF" id="PIRSF001369">
    <property type="entry name" value="Citrate_synth"/>
    <property type="match status" value="1"/>
</dbReference>